<dbReference type="WBParaSite" id="PSAMB.scaffold1621size29318.g14131.t1">
    <property type="protein sequence ID" value="PSAMB.scaffold1621size29318.g14131.t1"/>
    <property type="gene ID" value="PSAMB.scaffold1621size29318.g14131"/>
</dbReference>
<evidence type="ECO:0000313" key="2">
    <source>
        <dbReference type="WBParaSite" id="PSAMB.scaffold1621size29318.g14131.t1"/>
    </source>
</evidence>
<protein>
    <submittedName>
        <fullName evidence="2">Uncharacterized protein</fullName>
    </submittedName>
</protein>
<proteinExistence type="predicted"/>
<organism evidence="1 2">
    <name type="scientific">Plectus sambesii</name>
    <dbReference type="NCBI Taxonomy" id="2011161"/>
    <lineage>
        <taxon>Eukaryota</taxon>
        <taxon>Metazoa</taxon>
        <taxon>Ecdysozoa</taxon>
        <taxon>Nematoda</taxon>
        <taxon>Chromadorea</taxon>
        <taxon>Plectida</taxon>
        <taxon>Plectina</taxon>
        <taxon>Plectoidea</taxon>
        <taxon>Plectidae</taxon>
        <taxon>Plectus</taxon>
    </lineage>
</organism>
<accession>A0A914V766</accession>
<keyword evidence="1" id="KW-1185">Reference proteome</keyword>
<dbReference type="Proteomes" id="UP000887566">
    <property type="component" value="Unplaced"/>
</dbReference>
<sequence length="121" mass="12940">MSLSGSLFDLVSRVSAVCGRTAISFGIGGGSTVARAVRAVSRGAARRIARSAERVSSYILYLLEHDNAAVFPLVLADVRRVVVSPALPSGCQSVTIVRLWYSVTSVSHPSTHFEFNLNFKA</sequence>
<name>A0A914V766_9BILA</name>
<evidence type="ECO:0000313" key="1">
    <source>
        <dbReference type="Proteomes" id="UP000887566"/>
    </source>
</evidence>
<reference evidence="2" key="1">
    <citation type="submission" date="2022-11" db="UniProtKB">
        <authorList>
            <consortium name="WormBaseParasite"/>
        </authorList>
    </citation>
    <scope>IDENTIFICATION</scope>
</reference>
<dbReference type="AlphaFoldDB" id="A0A914V766"/>